<feature type="domain" description="YMC020W-like alpha/beta hydrolase" evidence="2">
    <location>
        <begin position="293"/>
        <end position="560"/>
    </location>
</feature>
<feature type="compositionally biased region" description="Basic residues" evidence="1">
    <location>
        <begin position="31"/>
        <end position="42"/>
    </location>
</feature>
<dbReference type="PANTHER" id="PTHR47349">
    <property type="entry name" value="CHROMOSOME 8, WHOLE GENOME SHOTGUN SEQUENCE"/>
    <property type="match status" value="1"/>
</dbReference>
<proteinExistence type="predicted"/>
<name>A0A0H5C3Y4_CYBJN</name>
<dbReference type="Proteomes" id="UP000038830">
    <property type="component" value="Unassembled WGS sequence"/>
</dbReference>
<reference evidence="4" key="1">
    <citation type="journal article" date="2015" name="J. Biotechnol.">
        <title>The structure of the Cyberlindnera jadinii genome and its relation to Candida utilis analyzed by the occurrence of single nucleotide polymorphisms.</title>
        <authorList>
            <person name="Rupp O."/>
            <person name="Brinkrolf K."/>
            <person name="Buerth C."/>
            <person name="Kunigo M."/>
            <person name="Schneider J."/>
            <person name="Jaenicke S."/>
            <person name="Goesmann A."/>
            <person name="Puehler A."/>
            <person name="Jaeger K.-E."/>
            <person name="Ernst J.F."/>
        </authorList>
    </citation>
    <scope>NUCLEOTIDE SEQUENCE [LARGE SCALE GENOMIC DNA]</scope>
    <source>
        <strain evidence="4">ATCC 18201 / CBS 1600 / BCRC 20928 / JCM 3617 / NBRC 0987 / NRRL Y-1542</strain>
    </source>
</reference>
<accession>A0A0H5C3Y4</accession>
<sequence>MAEVPKKVEEFNELDERRDAFQESWKYWKKRQGSSEHHHRKLSSIDPLQPVSQAPYVNSDPDIVNGDTQQQQLSSLPPSREPVLLNGATAVNGHKGDSDVRTWSSYLNVLNFLPPIPLHSVSETLHQEENQRPHAHSVSSQGAGWLSWFQWGTQNQDDELVRDLQSSAEIKKNIREAKRAIENSDSIWAWYHLSGTEAHGETSVLGTKTEMSPVEMKKYPNGDIQAPLTTDKGQVVPLVRDCFRNITIRTKVRTAVQLYYRYPAERHIYLKNNLQKPPINRVVVISAVAQHKGKRNITARELSDCTSLSIKKWLENNELLQEDCSIETISLEAPKTNDATQDNLFKLVINWRESLRNADCLLMVGFKSSFSLVVQLLDMLVSRSLLKDQLKLGLISIYGIIPGPYLEDSESPKLPDASELQTTLSNLIENHNLKVTIVGSTANVAASLALQYRHANIFRTMYFPDTQYNNNFEVDLFEILLMSSNLGQQSFRLLLQLSKYFTQQSTPQTILHQKMFDSLVYNTLSTTRLIEPTCIKTNEIHDSVLNNNYNLVWTLHAFLDNFRKIKHIDSSKRIEKLITDYKSWEPQSKPLKDLKYMFEVLKIDDYNQMVLN</sequence>
<dbReference type="InterPro" id="IPR058933">
    <property type="entry name" value="YMC020W-like_ab_hydrolase"/>
</dbReference>
<dbReference type="EMBL" id="CDQK01000003">
    <property type="protein sequence ID" value="CEP22636.1"/>
    <property type="molecule type" value="Genomic_DNA"/>
</dbReference>
<evidence type="ECO:0000313" key="3">
    <source>
        <dbReference type="EMBL" id="CEP22636.1"/>
    </source>
</evidence>
<evidence type="ECO:0000313" key="4">
    <source>
        <dbReference type="Proteomes" id="UP000038830"/>
    </source>
</evidence>
<feature type="region of interest" description="Disordered" evidence="1">
    <location>
        <begin position="31"/>
        <end position="82"/>
    </location>
</feature>
<evidence type="ECO:0000259" key="2">
    <source>
        <dbReference type="Pfam" id="PF26147"/>
    </source>
</evidence>
<dbReference type="Pfam" id="PF26147">
    <property type="entry name" value="AB_HYDROLASE_YMC0-YMC35"/>
    <property type="match status" value="1"/>
</dbReference>
<evidence type="ECO:0000256" key="1">
    <source>
        <dbReference type="SAM" id="MobiDB-lite"/>
    </source>
</evidence>
<protein>
    <recommendedName>
        <fullName evidence="2">YMC020W-like alpha/beta hydrolase domain-containing protein</fullName>
    </recommendedName>
</protein>
<dbReference type="InterPro" id="IPR058934">
    <property type="entry name" value="YMC020W-like"/>
</dbReference>
<dbReference type="AlphaFoldDB" id="A0A0H5C3Y4"/>
<dbReference type="PANTHER" id="PTHR47349:SF1">
    <property type="entry name" value="AER328WP"/>
    <property type="match status" value="1"/>
</dbReference>
<gene>
    <name evidence="3" type="ORF">BN1211_3035</name>
</gene>
<organism evidence="3 4">
    <name type="scientific">Cyberlindnera jadinii (strain ATCC 18201 / CBS 1600 / BCRC 20928 / JCM 3617 / NBRC 0987 / NRRL Y-1542)</name>
    <name type="common">Torula yeast</name>
    <name type="synonym">Candida utilis</name>
    <dbReference type="NCBI Taxonomy" id="983966"/>
    <lineage>
        <taxon>Eukaryota</taxon>
        <taxon>Fungi</taxon>
        <taxon>Dikarya</taxon>
        <taxon>Ascomycota</taxon>
        <taxon>Saccharomycotina</taxon>
        <taxon>Saccharomycetes</taxon>
        <taxon>Phaffomycetales</taxon>
        <taxon>Phaffomycetaceae</taxon>
        <taxon>Cyberlindnera</taxon>
    </lineage>
</organism>
<feature type="compositionally biased region" description="Low complexity" evidence="1">
    <location>
        <begin position="69"/>
        <end position="78"/>
    </location>
</feature>